<dbReference type="CDD" id="cd09871">
    <property type="entry name" value="PIN_MtVapC28-VapC30-like"/>
    <property type="match status" value="1"/>
</dbReference>
<dbReference type="SUPFAM" id="SSF88723">
    <property type="entry name" value="PIN domain-like"/>
    <property type="match status" value="1"/>
</dbReference>
<protein>
    <recommendedName>
        <fullName evidence="1">PIN domain-containing protein</fullName>
    </recommendedName>
</protein>
<comment type="caution">
    <text evidence="2">The sequence shown here is derived from an EMBL/GenBank/DDBJ whole genome shotgun (WGS) entry which is preliminary data.</text>
</comment>
<evidence type="ECO:0000313" key="2">
    <source>
        <dbReference type="EMBL" id="EKV29596.1"/>
    </source>
</evidence>
<dbReference type="Gene3D" id="3.40.50.1010">
    <property type="entry name" value="5'-nuclease"/>
    <property type="match status" value="1"/>
</dbReference>
<evidence type="ECO:0000259" key="1">
    <source>
        <dbReference type="Pfam" id="PF01850"/>
    </source>
</evidence>
<proteinExistence type="predicted"/>
<dbReference type="Pfam" id="PF01850">
    <property type="entry name" value="PIN"/>
    <property type="match status" value="1"/>
</dbReference>
<dbReference type="EMBL" id="ANHY01000012">
    <property type="protein sequence ID" value="EKV29596.1"/>
    <property type="molecule type" value="Genomic_DNA"/>
</dbReference>
<dbReference type="RefSeq" id="WP_009541077.1">
    <property type="nucleotide sequence ID" value="NZ_ANHY01000012.1"/>
</dbReference>
<organism evidence="2 3">
    <name type="scientific">Caenispirillum salinarum AK4</name>
    <dbReference type="NCBI Taxonomy" id="1238182"/>
    <lineage>
        <taxon>Bacteria</taxon>
        <taxon>Pseudomonadati</taxon>
        <taxon>Pseudomonadota</taxon>
        <taxon>Alphaproteobacteria</taxon>
        <taxon>Rhodospirillales</taxon>
        <taxon>Novispirillaceae</taxon>
        <taxon>Caenispirillum</taxon>
    </lineage>
</organism>
<dbReference type="InterPro" id="IPR029060">
    <property type="entry name" value="PIN-like_dom_sf"/>
</dbReference>
<dbReference type="Proteomes" id="UP000009881">
    <property type="component" value="Unassembled WGS sequence"/>
</dbReference>
<reference evidence="2 3" key="1">
    <citation type="journal article" date="2013" name="Genome Announc.">
        <title>Draft Genome Sequence of an Alphaproteobacterium, Caenispirillum salinarum AK4(T), Isolated from a Solar Saltern.</title>
        <authorList>
            <person name="Khatri I."/>
            <person name="Singh A."/>
            <person name="Korpole S."/>
            <person name="Pinnaka A.K."/>
            <person name="Subramanian S."/>
        </authorList>
    </citation>
    <scope>NUCLEOTIDE SEQUENCE [LARGE SCALE GENOMIC DNA]</scope>
    <source>
        <strain evidence="2 3">AK4</strain>
    </source>
</reference>
<dbReference type="STRING" id="1238182.C882_0419"/>
<gene>
    <name evidence="2" type="ORF">C882_0419</name>
</gene>
<feature type="domain" description="PIN" evidence="1">
    <location>
        <begin position="2"/>
        <end position="90"/>
    </location>
</feature>
<dbReference type="InterPro" id="IPR002716">
    <property type="entry name" value="PIN_dom"/>
</dbReference>
<sequence length="96" mass="10229">MIAVDTSAFIAIVAGGPERPAMMECLWNAEAVLVSPVTVAETRMVVAGRFKPQAETKLLEILDEPNIMVTSIGQKDLDILHAAFLRYGRGSGSGPS</sequence>
<keyword evidence="3" id="KW-1185">Reference proteome</keyword>
<dbReference type="eggNOG" id="COG3742">
    <property type="taxonomic scope" value="Bacteria"/>
</dbReference>
<dbReference type="AlphaFoldDB" id="K9HM35"/>
<name>K9HM35_9PROT</name>
<accession>K9HM35</accession>
<evidence type="ECO:0000313" key="3">
    <source>
        <dbReference type="Proteomes" id="UP000009881"/>
    </source>
</evidence>